<sequence length="274" mass="31506">MEDDPDRIYHLDRVTHITGSINEDDIFSELLDGTNEETVRQYARVYIMMLLLTQLFGDKSGTRLHIRWLPYVARLEDLGRYSWGWSGYQPTLGEKGPRVAYWRLRIDLMQSSIRWIGCYHSWGVQHRPRSALDIDFLMAKDRRRFLLSELFLGGPRAVSILAEVAQRGPGQAPPMDQVPDVPDRHRVEPHTYFGCSQFFDNLRVMLLEDDMERVRSHVTRSQPYITVDLNEPLTEPVYDPFALGKTPSSAVAADPPAPPTPDEDEDKVPLVQRA</sequence>
<gene>
    <name evidence="2" type="ORF">Ahy_B10g102539</name>
</gene>
<feature type="region of interest" description="Disordered" evidence="1">
    <location>
        <begin position="238"/>
        <end position="274"/>
    </location>
</feature>
<evidence type="ECO:0000313" key="2">
    <source>
        <dbReference type="EMBL" id="RYQ83732.1"/>
    </source>
</evidence>
<reference evidence="2 3" key="1">
    <citation type="submission" date="2019-01" db="EMBL/GenBank/DDBJ databases">
        <title>Sequencing of cultivated peanut Arachis hypogaea provides insights into genome evolution and oil improvement.</title>
        <authorList>
            <person name="Chen X."/>
        </authorList>
    </citation>
    <scope>NUCLEOTIDE SEQUENCE [LARGE SCALE GENOMIC DNA]</scope>
    <source>
        <strain evidence="3">cv. Fuhuasheng</strain>
        <tissue evidence="2">Leaves</tissue>
    </source>
</reference>
<dbReference type="EMBL" id="SDMP01000020">
    <property type="protein sequence ID" value="RYQ83732.1"/>
    <property type="molecule type" value="Genomic_DNA"/>
</dbReference>
<dbReference type="Proteomes" id="UP000289738">
    <property type="component" value="Chromosome B10"/>
</dbReference>
<protein>
    <recommendedName>
        <fullName evidence="4">Aminotransferase-like plant mobile domain-containing protein</fullName>
    </recommendedName>
</protein>
<proteinExistence type="predicted"/>
<keyword evidence="3" id="KW-1185">Reference proteome</keyword>
<accession>A0A444X2C7</accession>
<evidence type="ECO:0000256" key="1">
    <source>
        <dbReference type="SAM" id="MobiDB-lite"/>
    </source>
</evidence>
<dbReference type="AlphaFoldDB" id="A0A444X2C7"/>
<organism evidence="2 3">
    <name type="scientific">Arachis hypogaea</name>
    <name type="common">Peanut</name>
    <dbReference type="NCBI Taxonomy" id="3818"/>
    <lineage>
        <taxon>Eukaryota</taxon>
        <taxon>Viridiplantae</taxon>
        <taxon>Streptophyta</taxon>
        <taxon>Embryophyta</taxon>
        <taxon>Tracheophyta</taxon>
        <taxon>Spermatophyta</taxon>
        <taxon>Magnoliopsida</taxon>
        <taxon>eudicotyledons</taxon>
        <taxon>Gunneridae</taxon>
        <taxon>Pentapetalae</taxon>
        <taxon>rosids</taxon>
        <taxon>fabids</taxon>
        <taxon>Fabales</taxon>
        <taxon>Fabaceae</taxon>
        <taxon>Papilionoideae</taxon>
        <taxon>50 kb inversion clade</taxon>
        <taxon>dalbergioids sensu lato</taxon>
        <taxon>Dalbergieae</taxon>
        <taxon>Pterocarpus clade</taxon>
        <taxon>Arachis</taxon>
    </lineage>
</organism>
<name>A0A444X2C7_ARAHY</name>
<comment type="caution">
    <text evidence="2">The sequence shown here is derived from an EMBL/GenBank/DDBJ whole genome shotgun (WGS) entry which is preliminary data.</text>
</comment>
<evidence type="ECO:0008006" key="4">
    <source>
        <dbReference type="Google" id="ProtNLM"/>
    </source>
</evidence>
<evidence type="ECO:0000313" key="3">
    <source>
        <dbReference type="Proteomes" id="UP000289738"/>
    </source>
</evidence>